<feature type="transmembrane region" description="Helical" evidence="11">
    <location>
        <begin position="150"/>
        <end position="170"/>
    </location>
</feature>
<feature type="domain" description="Ion transport" evidence="12">
    <location>
        <begin position="29"/>
        <end position="231"/>
    </location>
</feature>
<dbReference type="InterPro" id="IPR028325">
    <property type="entry name" value="VG_K_chnl"/>
</dbReference>
<comment type="caution">
    <text evidence="13">The sequence shown here is derived from an EMBL/GenBank/DDBJ whole genome shotgun (WGS) entry which is preliminary data.</text>
</comment>
<evidence type="ECO:0000256" key="7">
    <source>
        <dbReference type="ARBA" id="ARBA00022989"/>
    </source>
</evidence>
<gene>
    <name evidence="13" type="ORF">SDC9_46613</name>
</gene>
<feature type="transmembrane region" description="Helical" evidence="11">
    <location>
        <begin position="88"/>
        <end position="108"/>
    </location>
</feature>
<evidence type="ECO:0000256" key="9">
    <source>
        <dbReference type="ARBA" id="ARBA00023136"/>
    </source>
</evidence>
<evidence type="ECO:0000313" key="13">
    <source>
        <dbReference type="EMBL" id="MPM00389.1"/>
    </source>
</evidence>
<proteinExistence type="predicted"/>
<name>A0A644W9X5_9ZZZZ</name>
<dbReference type="AlphaFoldDB" id="A0A644W9X5"/>
<comment type="subcellular location">
    <subcellularLocation>
        <location evidence="1">Membrane</location>
        <topology evidence="1">Multi-pass membrane protein</topology>
    </subcellularLocation>
</comment>
<keyword evidence="5" id="KW-0631">Potassium channel</keyword>
<keyword evidence="7 11" id="KW-1133">Transmembrane helix</keyword>
<keyword evidence="8" id="KW-0406">Ion transport</keyword>
<keyword evidence="3" id="KW-0633">Potassium transport</keyword>
<feature type="transmembrane region" description="Helical" evidence="11">
    <location>
        <begin position="182"/>
        <end position="199"/>
    </location>
</feature>
<dbReference type="InterPro" id="IPR005821">
    <property type="entry name" value="Ion_trans_dom"/>
</dbReference>
<evidence type="ECO:0000256" key="3">
    <source>
        <dbReference type="ARBA" id="ARBA00022538"/>
    </source>
</evidence>
<evidence type="ECO:0000256" key="10">
    <source>
        <dbReference type="ARBA" id="ARBA00023303"/>
    </source>
</evidence>
<dbReference type="PANTHER" id="PTHR11537">
    <property type="entry name" value="VOLTAGE-GATED POTASSIUM CHANNEL"/>
    <property type="match status" value="1"/>
</dbReference>
<dbReference type="GO" id="GO:0001508">
    <property type="term" value="P:action potential"/>
    <property type="evidence" value="ECO:0007669"/>
    <property type="project" value="TreeGrafter"/>
</dbReference>
<reference evidence="13" key="1">
    <citation type="submission" date="2019-08" db="EMBL/GenBank/DDBJ databases">
        <authorList>
            <person name="Kucharzyk K."/>
            <person name="Murdoch R.W."/>
            <person name="Higgins S."/>
            <person name="Loffler F."/>
        </authorList>
    </citation>
    <scope>NUCLEOTIDE SEQUENCE</scope>
</reference>
<keyword evidence="9 11" id="KW-0472">Membrane</keyword>
<evidence type="ECO:0000256" key="2">
    <source>
        <dbReference type="ARBA" id="ARBA00022448"/>
    </source>
</evidence>
<feature type="transmembrane region" description="Helical" evidence="11">
    <location>
        <begin position="54"/>
        <end position="76"/>
    </location>
</feature>
<dbReference type="Gene3D" id="1.10.287.70">
    <property type="match status" value="1"/>
</dbReference>
<evidence type="ECO:0000256" key="8">
    <source>
        <dbReference type="ARBA" id="ARBA00023065"/>
    </source>
</evidence>
<dbReference type="Pfam" id="PF00520">
    <property type="entry name" value="Ion_trans"/>
    <property type="match status" value="1"/>
</dbReference>
<dbReference type="PRINTS" id="PR00169">
    <property type="entry name" value="KCHANNEL"/>
</dbReference>
<evidence type="ECO:0000256" key="11">
    <source>
        <dbReference type="SAM" id="Phobius"/>
    </source>
</evidence>
<sequence length="244" mass="27542">MNDTPAPKSIRQRIFEIIEIAGPGDKVSKWYDRITIVIIILSILPLTVKTENQTFFWLEIGAVSIFIVDYILRLCTADFKLKKGRRSFLIYPFTPMAIIDLLSILPIFTLLNNGFILLRLVRLVRAVKIFRYSKAVLTLKNVLVKQKNQLFCVFGFAASYIMVCAIVLFNVEPDTFENILEAIYWSTITLTTLGYGDLYPVTDAGRIVTMLSSLVGVAIIALPSAIITAGYMNELTCEVKEIKE</sequence>
<feature type="transmembrane region" description="Helical" evidence="11">
    <location>
        <begin position="30"/>
        <end position="48"/>
    </location>
</feature>
<keyword evidence="4 11" id="KW-0812">Transmembrane</keyword>
<evidence type="ECO:0000256" key="4">
    <source>
        <dbReference type="ARBA" id="ARBA00022692"/>
    </source>
</evidence>
<evidence type="ECO:0000256" key="5">
    <source>
        <dbReference type="ARBA" id="ARBA00022826"/>
    </source>
</evidence>
<dbReference type="PANTHER" id="PTHR11537:SF254">
    <property type="entry name" value="POTASSIUM VOLTAGE-GATED CHANNEL PROTEIN SHAB"/>
    <property type="match status" value="1"/>
</dbReference>
<feature type="transmembrane region" description="Helical" evidence="11">
    <location>
        <begin position="211"/>
        <end position="232"/>
    </location>
</feature>
<dbReference type="SUPFAM" id="SSF81324">
    <property type="entry name" value="Voltage-gated potassium channels"/>
    <property type="match status" value="1"/>
</dbReference>
<keyword evidence="10" id="KW-0407">Ion channel</keyword>
<evidence type="ECO:0000256" key="6">
    <source>
        <dbReference type="ARBA" id="ARBA00022958"/>
    </source>
</evidence>
<dbReference type="GO" id="GO:0005249">
    <property type="term" value="F:voltage-gated potassium channel activity"/>
    <property type="evidence" value="ECO:0007669"/>
    <property type="project" value="InterPro"/>
</dbReference>
<accession>A0A644W9X5</accession>
<dbReference type="EMBL" id="VSSQ01000727">
    <property type="protein sequence ID" value="MPM00389.1"/>
    <property type="molecule type" value="Genomic_DNA"/>
</dbReference>
<keyword evidence="6" id="KW-0630">Potassium</keyword>
<protein>
    <recommendedName>
        <fullName evidence="12">Ion transport domain-containing protein</fullName>
    </recommendedName>
</protein>
<evidence type="ECO:0000259" key="12">
    <source>
        <dbReference type="Pfam" id="PF00520"/>
    </source>
</evidence>
<dbReference type="GO" id="GO:0008076">
    <property type="term" value="C:voltage-gated potassium channel complex"/>
    <property type="evidence" value="ECO:0007669"/>
    <property type="project" value="InterPro"/>
</dbReference>
<organism evidence="13">
    <name type="scientific">bioreactor metagenome</name>
    <dbReference type="NCBI Taxonomy" id="1076179"/>
    <lineage>
        <taxon>unclassified sequences</taxon>
        <taxon>metagenomes</taxon>
        <taxon>ecological metagenomes</taxon>
    </lineage>
</organism>
<evidence type="ECO:0000256" key="1">
    <source>
        <dbReference type="ARBA" id="ARBA00004141"/>
    </source>
</evidence>
<keyword evidence="2" id="KW-0813">Transport</keyword>